<dbReference type="AlphaFoldDB" id="A0A6A6J2X2"/>
<evidence type="ECO:0000313" key="4">
    <source>
        <dbReference type="Proteomes" id="UP000800094"/>
    </source>
</evidence>
<dbReference type="InterPro" id="IPR011990">
    <property type="entry name" value="TPR-like_helical_dom_sf"/>
</dbReference>
<dbReference type="SUPFAM" id="SSF48452">
    <property type="entry name" value="TPR-like"/>
    <property type="match status" value="1"/>
</dbReference>
<dbReference type="GeneID" id="54577944"/>
<dbReference type="Pfam" id="PF08631">
    <property type="entry name" value="SPO22"/>
    <property type="match status" value="1"/>
</dbReference>
<keyword evidence="1" id="KW-0469">Meiosis</keyword>
<sequence length="948" mass="107769">MAPPYSAARVEREKKLKSVLTFASNLAGRFSPSHDATLLDDLHTQLRGLPLQASSTVAAKQDELDRLGTELWNLSTRLRRTEVQPNGKTKEEVSGQNRSLCLLRVFSFLLLDSASGQASKGRERKNSIRLLKVALKAAKVCIDNSELSGATKTLERAADYQEALSKESDEESVEEYELGDSLRLEYFAVRTALAWRQDRMDTAEHMFTKCKQLMRALTPSSAEILADLLYEMGRGLLVKRDYELAIRWLERAYDVLSEQDAEALSPETGELRLSIMQSIVQAYMKLKTPEARNKAWNMMQLLEADYEEKMAVSLLKLELLSYADAIDSDQFYTVLHRMIRSVVLNDRNFKTIMHHIHKLKDHSNLTACKLIDELIEVRLFGEEKDAWIEKAVITRIWICCTSFVAEDALEHLRELLETVARNTQFPLSPHATHAAQTLLWKQVEATYSQEQYIAAEAWCRICLLPLFEKAGDVNKSKIARKMILCALARHDFAAAREVFSKMSDTGRDDRVTRYLMYRVGLRSGESDFMAECLDLVCRQSSKDATLLYACVFEAQVSGNRRQAIAALGKVLDKYNHSAPAEIHLPALLRTMARSLKSELIKDGVLNSDIMAQLCTLFEGACNQAKASRRRPSTPARDQFTAGEFEWFSKNAYNISIQYCAEMQPGNLVRLLNVCIEFIKLLKEQGQSDRSDNLSLRMLFCDFLAACASVTLARAEDNIQDCLQYYLQARKHSQAFRNTAADTVDKLGESAQADIIAKHFQVVKLELEAALKLEKWDDLDDLFDQCWKYKDPDHYETLADLVLVIQSCIMKANLDGKYQSKMLSVLQKIVNMTWRQTGNDIVKLSRWLRCLFQLALTYDENISLKCVDQAAQIAAARQGEPNHYPSTELEWLATTTFNHAVDYYIQENDTKCKVWGEKALNLAQWAEDGGELSSLLLEKYSGLTWQDDE</sequence>
<dbReference type="EMBL" id="ML987189">
    <property type="protein sequence ID" value="KAF2257059.1"/>
    <property type="molecule type" value="Genomic_DNA"/>
</dbReference>
<organism evidence="3 4">
    <name type="scientific">Trematosphaeria pertusa</name>
    <dbReference type="NCBI Taxonomy" id="390896"/>
    <lineage>
        <taxon>Eukaryota</taxon>
        <taxon>Fungi</taxon>
        <taxon>Dikarya</taxon>
        <taxon>Ascomycota</taxon>
        <taxon>Pezizomycotina</taxon>
        <taxon>Dothideomycetes</taxon>
        <taxon>Pleosporomycetidae</taxon>
        <taxon>Pleosporales</taxon>
        <taxon>Massarineae</taxon>
        <taxon>Trematosphaeriaceae</taxon>
        <taxon>Trematosphaeria</taxon>
    </lineage>
</organism>
<dbReference type="InterPro" id="IPR039057">
    <property type="entry name" value="Spo22/ZIP4"/>
</dbReference>
<dbReference type="RefSeq" id="XP_033692063.1">
    <property type="nucleotide sequence ID" value="XM_033824614.1"/>
</dbReference>
<reference evidence="3" key="1">
    <citation type="journal article" date="2020" name="Stud. Mycol.">
        <title>101 Dothideomycetes genomes: a test case for predicting lifestyles and emergence of pathogens.</title>
        <authorList>
            <person name="Haridas S."/>
            <person name="Albert R."/>
            <person name="Binder M."/>
            <person name="Bloem J."/>
            <person name="Labutti K."/>
            <person name="Salamov A."/>
            <person name="Andreopoulos B."/>
            <person name="Baker S."/>
            <person name="Barry K."/>
            <person name="Bills G."/>
            <person name="Bluhm B."/>
            <person name="Cannon C."/>
            <person name="Castanera R."/>
            <person name="Culley D."/>
            <person name="Daum C."/>
            <person name="Ezra D."/>
            <person name="Gonzalez J."/>
            <person name="Henrissat B."/>
            <person name="Kuo A."/>
            <person name="Liang C."/>
            <person name="Lipzen A."/>
            <person name="Lutzoni F."/>
            <person name="Magnuson J."/>
            <person name="Mondo S."/>
            <person name="Nolan M."/>
            <person name="Ohm R."/>
            <person name="Pangilinan J."/>
            <person name="Park H.-J."/>
            <person name="Ramirez L."/>
            <person name="Alfaro M."/>
            <person name="Sun H."/>
            <person name="Tritt A."/>
            <person name="Yoshinaga Y."/>
            <person name="Zwiers L.-H."/>
            <person name="Turgeon B."/>
            <person name="Goodwin S."/>
            <person name="Spatafora J."/>
            <person name="Crous P."/>
            <person name="Grigoriev I."/>
        </authorList>
    </citation>
    <scope>NUCLEOTIDE SEQUENCE</scope>
    <source>
        <strain evidence="3">CBS 122368</strain>
    </source>
</reference>
<keyword evidence="4" id="KW-1185">Reference proteome</keyword>
<dbReference type="InterPro" id="IPR013940">
    <property type="entry name" value="Spo22/ZIP4/TEX11"/>
</dbReference>
<protein>
    <recommendedName>
        <fullName evidence="2">Protein ZIP4 homolog</fullName>
    </recommendedName>
</protein>
<gene>
    <name evidence="3" type="ORF">BU26DRAFT_446290</name>
</gene>
<dbReference type="PANTHER" id="PTHR40375:SF2">
    <property type="entry name" value="SPORULATION-SPECIFIC PROTEIN 22"/>
    <property type="match status" value="1"/>
</dbReference>
<accession>A0A6A6J2X2</accession>
<dbReference type="GO" id="GO:0090173">
    <property type="term" value="P:regulation of synaptonemal complex assembly"/>
    <property type="evidence" value="ECO:0007669"/>
    <property type="project" value="InterPro"/>
</dbReference>
<evidence type="ECO:0000256" key="1">
    <source>
        <dbReference type="ARBA" id="ARBA00023254"/>
    </source>
</evidence>
<dbReference type="Proteomes" id="UP000800094">
    <property type="component" value="Unassembled WGS sequence"/>
</dbReference>
<evidence type="ECO:0000313" key="3">
    <source>
        <dbReference type="EMBL" id="KAF2257059.1"/>
    </source>
</evidence>
<evidence type="ECO:0000256" key="2">
    <source>
        <dbReference type="ARBA" id="ARBA00031845"/>
    </source>
</evidence>
<dbReference type="OrthoDB" id="65716at2759"/>
<dbReference type="PANTHER" id="PTHR40375">
    <property type="entry name" value="SPORULATION-SPECIFIC PROTEIN 22"/>
    <property type="match status" value="1"/>
</dbReference>
<proteinExistence type="predicted"/>
<dbReference type="GO" id="GO:0051321">
    <property type="term" value="P:meiotic cell cycle"/>
    <property type="evidence" value="ECO:0007669"/>
    <property type="project" value="UniProtKB-KW"/>
</dbReference>
<name>A0A6A6J2X2_9PLEO</name>